<dbReference type="AlphaFoldDB" id="A0AAD9YYJ0"/>
<dbReference type="SUPFAM" id="SSF48403">
    <property type="entry name" value="Ankyrin repeat"/>
    <property type="match status" value="1"/>
</dbReference>
<feature type="compositionally biased region" description="Acidic residues" evidence="4">
    <location>
        <begin position="257"/>
        <end position="289"/>
    </location>
</feature>
<dbReference type="PANTHER" id="PTHR24198:SF165">
    <property type="entry name" value="ANKYRIN REPEAT-CONTAINING PROTEIN-RELATED"/>
    <property type="match status" value="1"/>
</dbReference>
<evidence type="ECO:0000256" key="4">
    <source>
        <dbReference type="SAM" id="MobiDB-lite"/>
    </source>
</evidence>
<keyword evidence="1" id="KW-0677">Repeat</keyword>
<organism evidence="5 6">
    <name type="scientific">Colletotrichum kahawae</name>
    <name type="common">Coffee berry disease fungus</name>
    <dbReference type="NCBI Taxonomy" id="34407"/>
    <lineage>
        <taxon>Eukaryota</taxon>
        <taxon>Fungi</taxon>
        <taxon>Dikarya</taxon>
        <taxon>Ascomycota</taxon>
        <taxon>Pezizomycotina</taxon>
        <taxon>Sordariomycetes</taxon>
        <taxon>Hypocreomycetidae</taxon>
        <taxon>Glomerellales</taxon>
        <taxon>Glomerellaceae</taxon>
        <taxon>Colletotrichum</taxon>
        <taxon>Colletotrichum gloeosporioides species complex</taxon>
    </lineage>
</organism>
<feature type="repeat" description="ANK" evidence="3">
    <location>
        <begin position="337"/>
        <end position="369"/>
    </location>
</feature>
<keyword evidence="6" id="KW-1185">Reference proteome</keyword>
<dbReference type="Pfam" id="PF12796">
    <property type="entry name" value="Ank_2"/>
    <property type="match status" value="1"/>
</dbReference>
<gene>
    <name evidence="5" type="ORF">CKAH01_03081</name>
</gene>
<dbReference type="PANTHER" id="PTHR24198">
    <property type="entry name" value="ANKYRIN REPEAT AND PROTEIN KINASE DOMAIN-CONTAINING PROTEIN"/>
    <property type="match status" value="1"/>
</dbReference>
<sequence>MTPPNFQSPTPPNLQCLPTELLLLIVAGVGKDLRRTVLAGLSRTNKSLHATCNPMLYDDAIKQNAPEITTLAARDGNLETLTKAREYGADLNVVTWVPFPSWAQAKDAHGEDAAPLAMAACEEHYHVVKYLMSLRVDVDVPGKLFCKCHATNGIFQYGWPRESYGPSWLMTICHAGVWTPLHYALCRKKTSIARLLISYGASLTNTRYPVRSQIPRGNGIASLFGLDAFGIDKQGAATIRKRLGPLIRSLGLLETVQAEDTDTETENEDSESDPDMLDGSDADNWDETNSEIRDDHGDYDAGEIGYAIHTAAVMRNETIIRCLVLDHNIDINQMDREGATALHYALKTESVQMVRCVLSLGANPNVPFDKFENTAEWALSLNDSRNWVNSYLDRAMQALLDSGVSLWTQRRNAKAQPGEKSMMINQCADSLSRCRLSYSYDGWFRSFLLGSIAEYDENQHRKLKREKMDLFWSVLLNRQISASDLGMIVNLIGPIDFTELVSDDTAPPGHHMVSAGVTIGEQAFRSLEGVVSWVVSTEERHSTLERIEWISEQGAPLSHKTLRFITGIIKKEPGYSDHWWPN</sequence>
<evidence type="ECO:0000256" key="1">
    <source>
        <dbReference type="ARBA" id="ARBA00022737"/>
    </source>
</evidence>
<evidence type="ECO:0000256" key="2">
    <source>
        <dbReference type="ARBA" id="ARBA00023043"/>
    </source>
</evidence>
<feature type="repeat" description="ANK" evidence="3">
    <location>
        <begin position="179"/>
        <end position="208"/>
    </location>
</feature>
<proteinExistence type="predicted"/>
<feature type="region of interest" description="Disordered" evidence="4">
    <location>
        <begin position="257"/>
        <end position="296"/>
    </location>
</feature>
<evidence type="ECO:0000313" key="6">
    <source>
        <dbReference type="Proteomes" id="UP001281614"/>
    </source>
</evidence>
<comment type="caution">
    <text evidence="5">The sequence shown here is derived from an EMBL/GenBank/DDBJ whole genome shotgun (WGS) entry which is preliminary data.</text>
</comment>
<evidence type="ECO:0000313" key="5">
    <source>
        <dbReference type="EMBL" id="KAK2779733.1"/>
    </source>
</evidence>
<dbReference type="SMART" id="SM00248">
    <property type="entry name" value="ANK"/>
    <property type="match status" value="5"/>
</dbReference>
<dbReference type="EMBL" id="VYYT01000002">
    <property type="protein sequence ID" value="KAK2779733.1"/>
    <property type="molecule type" value="Genomic_DNA"/>
</dbReference>
<evidence type="ECO:0000256" key="3">
    <source>
        <dbReference type="PROSITE-ProRule" id="PRU00023"/>
    </source>
</evidence>
<dbReference type="InterPro" id="IPR036770">
    <property type="entry name" value="Ankyrin_rpt-contain_sf"/>
</dbReference>
<dbReference type="PROSITE" id="PS50088">
    <property type="entry name" value="ANK_REPEAT"/>
    <property type="match status" value="2"/>
</dbReference>
<keyword evidence="2 3" id="KW-0040">ANK repeat</keyword>
<reference evidence="5" key="1">
    <citation type="submission" date="2023-02" db="EMBL/GenBank/DDBJ databases">
        <title>Colletotrichum kahawae CIFC_Que2 genome sequencing and assembly.</title>
        <authorList>
            <person name="Baroncelli R."/>
        </authorList>
    </citation>
    <scope>NUCLEOTIDE SEQUENCE</scope>
    <source>
        <strain evidence="5">CIFC_Que2</strain>
    </source>
</reference>
<dbReference type="Proteomes" id="UP001281614">
    <property type="component" value="Unassembled WGS sequence"/>
</dbReference>
<accession>A0AAD9YYJ0</accession>
<dbReference type="PROSITE" id="PS50297">
    <property type="entry name" value="ANK_REP_REGION"/>
    <property type="match status" value="1"/>
</dbReference>
<dbReference type="InterPro" id="IPR002110">
    <property type="entry name" value="Ankyrin_rpt"/>
</dbReference>
<name>A0AAD9YYJ0_COLKA</name>
<protein>
    <submittedName>
        <fullName evidence="5">Ankyrin repeat protein</fullName>
    </submittedName>
</protein>
<dbReference type="Pfam" id="PF00023">
    <property type="entry name" value="Ank"/>
    <property type="match status" value="1"/>
</dbReference>
<dbReference type="Gene3D" id="1.25.40.20">
    <property type="entry name" value="Ankyrin repeat-containing domain"/>
    <property type="match status" value="2"/>
</dbReference>